<evidence type="ECO:0000256" key="2">
    <source>
        <dbReference type="ARBA" id="ARBA00021911"/>
    </source>
</evidence>
<evidence type="ECO:0000256" key="3">
    <source>
        <dbReference type="ARBA" id="ARBA00022522"/>
    </source>
</evidence>
<dbReference type="InterPro" id="IPR051860">
    <property type="entry name" value="Plasmodium_CSP_Invasion"/>
</dbReference>
<keyword evidence="8" id="KW-1133">Transmembrane helix</keyword>
<evidence type="ECO:0000313" key="11">
    <source>
        <dbReference type="Proteomes" id="UP001530315"/>
    </source>
</evidence>
<dbReference type="Proteomes" id="UP001530315">
    <property type="component" value="Unassembled WGS sequence"/>
</dbReference>
<reference evidence="10 11" key="1">
    <citation type="submission" date="2024-10" db="EMBL/GenBank/DDBJ databases">
        <title>Updated reference genomes for cyclostephanoid diatoms.</title>
        <authorList>
            <person name="Roberts W.R."/>
            <person name="Alverson A.J."/>
        </authorList>
    </citation>
    <scope>NUCLEOTIDE SEQUENCE [LARGE SCALE GENOMIC DNA]</scope>
    <source>
        <strain evidence="10 11">AJA276-08</strain>
    </source>
</reference>
<evidence type="ECO:0000256" key="9">
    <source>
        <dbReference type="SAM" id="SignalP"/>
    </source>
</evidence>
<evidence type="ECO:0000256" key="6">
    <source>
        <dbReference type="ARBA" id="ARBA00045806"/>
    </source>
</evidence>
<evidence type="ECO:0000256" key="5">
    <source>
        <dbReference type="ARBA" id="ARBA00033726"/>
    </source>
</evidence>
<evidence type="ECO:0000313" key="10">
    <source>
        <dbReference type="EMBL" id="KAL3786768.1"/>
    </source>
</evidence>
<feature type="region of interest" description="Disordered" evidence="7">
    <location>
        <begin position="242"/>
        <end position="338"/>
    </location>
</feature>
<feature type="chain" id="PRO_5044887721" description="Circumsporozoite protein" evidence="9">
    <location>
        <begin position="23"/>
        <end position="766"/>
    </location>
</feature>
<keyword evidence="8" id="KW-0812">Transmembrane</keyword>
<proteinExistence type="inferred from homology"/>
<comment type="function">
    <text evidence="6">Essential sporozoite protein. In the mosquito vector, required for sporozoite development in the oocyst, migration through the vector hemolymph and entry into the vector salivary glands. In the vertebrate host, required for sporozoite migration through the host dermis and infection of host hepatocytes. Binds to highly sulfated heparan sulfate proteoglycans (HSPGs) on the surface of host hepatocytes.</text>
</comment>
<keyword evidence="8" id="KW-0472">Membrane</keyword>
<evidence type="ECO:0000256" key="4">
    <source>
        <dbReference type="ARBA" id="ARBA00022737"/>
    </source>
</evidence>
<comment type="function">
    <text evidence="5">In the vertebrate host, binds to highly sulfated heparan sulfate proteoglycans (HSPGs) on the surface of host hepatocytes and is required for sporozoite invasion of the host hepatocytes.</text>
</comment>
<dbReference type="PANTHER" id="PTHR44826:SF3">
    <property type="entry name" value="SPORE COAT PROTEIN SP85"/>
    <property type="match status" value="1"/>
</dbReference>
<sequence length="766" mass="78638">MNLRFAPAALALALSATSVALSNNVDADGAGALLADRLAGGADDDDDGKSAATIRRAERMFPLDADGVAGALSELDAADAGILGSRRLNGNKLLFGGTGGLVAHRRGRRSLQDGGEVTCIKPDTCEPNLCKCTANGGLAYDCAAELHALCNNVTAADGTVFTISGCVDYTDYFYNLICPFAKCVVEGGTNMECGCKFYNMSCAIYDTQSDKYDEVHIQHCEADLCCMDKMDDAGRASCFEGAPTSNPSNAPSGQTTSPTSISIRPSARPLASPSARPSSSPTVSPTARPTASPPVSPSTAPSASPLAALSASPLAAPSVTSPIEPSVTSPTVSPTARPTASLTSYLSAAPSASPLAALSATPLAAPSVTSPTEPSVTSPTVSPTTRPTASLSSYLSAAPSASHLAAPSVTPLAALSVTSLTEPSVNHSVEPSTIPSLLPSVASSSTHSVETSSQPSREHHSSVEPTNTSSTSPTRNNSTVSMGQFTDSPLASPTASLTTASPVRFVTDSPIIIALTVGGIIFAFVVLFVTYRVMKQRRKKREGRIIELASPVEPNLTPQVQRGVIVTTSEEPNFPIESTEQPLFSIDVGGLSVIPTNSPPAGEQHSSNFDAVEDLIKDDAAMAIDIEPENPDVESAMSGSGTIAMSGIGSGGDSPNNDNPQYDAAIAIDIEPENPNVERAMSGSGTFAMSGIGSGGDSHSNDNPQYDAAMAIDIEPENPDIERAMSGSETIAMSGTGSGGDSPNSDKPQPPQGQTARPLWWSFLDG</sequence>
<evidence type="ECO:0000256" key="7">
    <source>
        <dbReference type="SAM" id="MobiDB-lite"/>
    </source>
</evidence>
<keyword evidence="3" id="KW-0748">Sporozoite</keyword>
<comment type="similarity">
    <text evidence="1">Belongs to the plasmodium circumsporozoite protein family.</text>
</comment>
<feature type="compositionally biased region" description="Polar residues" evidence="7">
    <location>
        <begin position="727"/>
        <end position="755"/>
    </location>
</feature>
<feature type="compositionally biased region" description="Low complexity" evidence="7">
    <location>
        <begin position="436"/>
        <end position="455"/>
    </location>
</feature>
<feature type="region of interest" description="Disordered" evidence="7">
    <location>
        <begin position="425"/>
        <end position="487"/>
    </location>
</feature>
<feature type="compositionally biased region" description="Polar residues" evidence="7">
    <location>
        <begin position="425"/>
        <end position="435"/>
    </location>
</feature>
<feature type="compositionally biased region" description="Low complexity" evidence="7">
    <location>
        <begin position="255"/>
        <end position="290"/>
    </location>
</feature>
<name>A0ABD3PGF2_9STRA</name>
<keyword evidence="9" id="KW-0732">Signal</keyword>
<feature type="region of interest" description="Disordered" evidence="7">
    <location>
        <begin position="682"/>
        <end position="766"/>
    </location>
</feature>
<feature type="compositionally biased region" description="Polar residues" evidence="7">
    <location>
        <begin position="243"/>
        <end position="254"/>
    </location>
</feature>
<dbReference type="EMBL" id="JALLAZ020000812">
    <property type="protein sequence ID" value="KAL3786768.1"/>
    <property type="molecule type" value="Genomic_DNA"/>
</dbReference>
<protein>
    <recommendedName>
        <fullName evidence="2">Circumsporozoite protein</fullName>
    </recommendedName>
</protein>
<evidence type="ECO:0000256" key="1">
    <source>
        <dbReference type="ARBA" id="ARBA00006241"/>
    </source>
</evidence>
<comment type="caution">
    <text evidence="10">The sequence shown here is derived from an EMBL/GenBank/DDBJ whole genome shotgun (WGS) entry which is preliminary data.</text>
</comment>
<keyword evidence="11" id="KW-1185">Reference proteome</keyword>
<dbReference type="PRINTS" id="PR01217">
    <property type="entry name" value="PRICHEXTENSN"/>
</dbReference>
<feature type="compositionally biased region" description="Low complexity" evidence="7">
    <location>
        <begin position="297"/>
        <end position="322"/>
    </location>
</feature>
<organism evidence="10 11">
    <name type="scientific">Stephanodiscus triporus</name>
    <dbReference type="NCBI Taxonomy" id="2934178"/>
    <lineage>
        <taxon>Eukaryota</taxon>
        <taxon>Sar</taxon>
        <taxon>Stramenopiles</taxon>
        <taxon>Ochrophyta</taxon>
        <taxon>Bacillariophyta</taxon>
        <taxon>Coscinodiscophyceae</taxon>
        <taxon>Thalassiosirophycidae</taxon>
        <taxon>Stephanodiscales</taxon>
        <taxon>Stephanodiscaceae</taxon>
        <taxon>Stephanodiscus</taxon>
    </lineage>
</organism>
<keyword evidence="4" id="KW-0677">Repeat</keyword>
<gene>
    <name evidence="10" type="ORF">ACHAW5_002969</name>
</gene>
<dbReference type="AlphaFoldDB" id="A0ABD3PGF2"/>
<feature type="transmembrane region" description="Helical" evidence="8">
    <location>
        <begin position="511"/>
        <end position="531"/>
    </location>
</feature>
<feature type="signal peptide" evidence="9">
    <location>
        <begin position="1"/>
        <end position="22"/>
    </location>
</feature>
<feature type="compositionally biased region" description="Low complexity" evidence="7">
    <location>
        <begin position="463"/>
        <end position="481"/>
    </location>
</feature>
<feature type="compositionally biased region" description="Polar residues" evidence="7">
    <location>
        <begin position="326"/>
        <end position="336"/>
    </location>
</feature>
<accession>A0ABD3PGF2</accession>
<evidence type="ECO:0000256" key="8">
    <source>
        <dbReference type="SAM" id="Phobius"/>
    </source>
</evidence>
<dbReference type="PANTHER" id="PTHR44826">
    <property type="entry name" value="SPORE COAT PROTEIN SP85"/>
    <property type="match status" value="1"/>
</dbReference>
<feature type="region of interest" description="Disordered" evidence="7">
    <location>
        <begin position="365"/>
        <end position="390"/>
    </location>
</feature>